<gene>
    <name evidence="4" type="primary">LOC132804054</name>
</gene>
<dbReference type="InterPro" id="IPR054722">
    <property type="entry name" value="PolX-like_BBD"/>
</dbReference>
<dbReference type="PANTHER" id="PTHR35317:SF31">
    <property type="entry name" value="DUF4219 DOMAIN-CONTAINING PROTEIN"/>
    <property type="match status" value="1"/>
</dbReference>
<dbReference type="InterPro" id="IPR036875">
    <property type="entry name" value="Znf_CCHC_sf"/>
</dbReference>
<keyword evidence="3" id="KW-1185">Reference proteome</keyword>
<dbReference type="Proteomes" id="UP001652623">
    <property type="component" value="Chromosome 6"/>
</dbReference>
<dbReference type="RefSeq" id="XP_060673929.1">
    <property type="nucleotide sequence ID" value="XM_060817946.1"/>
</dbReference>
<proteinExistence type="predicted"/>
<dbReference type="Pfam" id="PF22936">
    <property type="entry name" value="Pol_BBD"/>
    <property type="match status" value="1"/>
</dbReference>
<dbReference type="SUPFAM" id="SSF57756">
    <property type="entry name" value="Retrovirus zinc finger-like domains"/>
    <property type="match status" value="1"/>
</dbReference>
<sequence length="335" mass="38382">MKVVNQIRILGEELGDRRVVEKVLISLPEKFEAKISFLEESRDLNQISLSELVNALQATEQRRSIRQEEALESAFLALQKGKAPTNNNQRKQQGGGSNDEGRYDVGTNREGERKKFVKCSHCKKDNHSEKYCWFRPNVQCRACRQLRHIKKVCKNKGGPMQQAHQVQVANEAWQSEERLFVATCYAENSSKEAWLVDSCCTQHMTHDADLFKCLDRSFVSKVRIGNGDFIQVQGNGDVVVETSTDKSCTIYDQHRSEILNVGMKDKSFEVEWNWKKSEVQASEENFIPEHDEIQEEADSDDENVIGIRGTRSLSDVYDRGIRSSRPLSDVYERSI</sequence>
<feature type="domain" description="Retrovirus-related Pol polyprotein from transposon TNT 1-94-like beta-barrel" evidence="2">
    <location>
        <begin position="194"/>
        <end position="251"/>
    </location>
</feature>
<protein>
    <submittedName>
        <fullName evidence="4">Uncharacterized protein LOC132804054</fullName>
    </submittedName>
</protein>
<evidence type="ECO:0000256" key="1">
    <source>
        <dbReference type="SAM" id="MobiDB-lite"/>
    </source>
</evidence>
<evidence type="ECO:0000259" key="2">
    <source>
        <dbReference type="Pfam" id="PF22936"/>
    </source>
</evidence>
<evidence type="ECO:0000313" key="3">
    <source>
        <dbReference type="Proteomes" id="UP001652623"/>
    </source>
</evidence>
<accession>A0ABM4AB24</accession>
<feature type="region of interest" description="Disordered" evidence="1">
    <location>
        <begin position="78"/>
        <end position="107"/>
    </location>
</feature>
<organism evidence="3 4">
    <name type="scientific">Ziziphus jujuba</name>
    <name type="common">Chinese jujube</name>
    <name type="synonym">Ziziphus sativa</name>
    <dbReference type="NCBI Taxonomy" id="326968"/>
    <lineage>
        <taxon>Eukaryota</taxon>
        <taxon>Viridiplantae</taxon>
        <taxon>Streptophyta</taxon>
        <taxon>Embryophyta</taxon>
        <taxon>Tracheophyta</taxon>
        <taxon>Spermatophyta</taxon>
        <taxon>Magnoliopsida</taxon>
        <taxon>eudicotyledons</taxon>
        <taxon>Gunneridae</taxon>
        <taxon>Pentapetalae</taxon>
        <taxon>rosids</taxon>
        <taxon>fabids</taxon>
        <taxon>Rosales</taxon>
        <taxon>Rhamnaceae</taxon>
        <taxon>Paliureae</taxon>
        <taxon>Ziziphus</taxon>
    </lineage>
</organism>
<reference evidence="4" key="1">
    <citation type="submission" date="2025-08" db="UniProtKB">
        <authorList>
            <consortium name="RefSeq"/>
        </authorList>
    </citation>
    <scope>IDENTIFICATION</scope>
    <source>
        <tissue evidence="4">Seedling</tissue>
    </source>
</reference>
<dbReference type="GeneID" id="132804054"/>
<dbReference type="PANTHER" id="PTHR35317">
    <property type="entry name" value="OS04G0629600 PROTEIN"/>
    <property type="match status" value="1"/>
</dbReference>
<evidence type="ECO:0000313" key="4">
    <source>
        <dbReference type="RefSeq" id="XP_060673929.1"/>
    </source>
</evidence>
<dbReference type="Pfam" id="PF14223">
    <property type="entry name" value="Retrotran_gag_2"/>
    <property type="match status" value="1"/>
</dbReference>
<name>A0ABM4AB24_ZIZJJ</name>